<sequence>MQKRITEMSILEKVDLIGQKQKKLQEKYKNLSKGELFSIACNEVKKIEEQEGKYFEYR</sequence>
<dbReference type="EMBL" id="FUPS01000006">
    <property type="protein sequence ID" value="SJS39170.1"/>
    <property type="molecule type" value="Genomic_DNA"/>
</dbReference>
<dbReference type="AlphaFoldDB" id="A0A9X8RIY3"/>
<evidence type="ECO:0000313" key="1">
    <source>
        <dbReference type="EMBL" id="SJS39170.1"/>
    </source>
</evidence>
<dbReference type="RefSeq" id="WP_016034229.1">
    <property type="nucleotide sequence ID" value="NZ_BINL01000017.1"/>
</dbReference>
<proteinExistence type="predicted"/>
<evidence type="ECO:0000313" key="2">
    <source>
        <dbReference type="Proteomes" id="UP000189137"/>
    </source>
</evidence>
<name>A0A9X8RIY3_CLODI</name>
<organism evidence="1 2">
    <name type="scientific">Clostridioides difficile</name>
    <name type="common">Peptoclostridium difficile</name>
    <dbReference type="NCBI Taxonomy" id="1496"/>
    <lineage>
        <taxon>Bacteria</taxon>
        <taxon>Bacillati</taxon>
        <taxon>Bacillota</taxon>
        <taxon>Clostridia</taxon>
        <taxon>Peptostreptococcales</taxon>
        <taxon>Peptostreptococcaceae</taxon>
        <taxon>Clostridioides</taxon>
    </lineage>
</organism>
<accession>A0A9X8RIY3</accession>
<reference evidence="1 2" key="1">
    <citation type="submission" date="2017-02" db="EMBL/GenBank/DDBJ databases">
        <authorList>
            <consortium name="Pathogen Informatics"/>
        </authorList>
    </citation>
    <scope>NUCLEOTIDE SEQUENCE [LARGE SCALE GENOMIC DNA]</scope>
    <source>
        <strain evidence="1 2">VRECD0157</strain>
    </source>
</reference>
<protein>
    <submittedName>
        <fullName evidence="1">Uncharacterized protein</fullName>
    </submittedName>
</protein>
<dbReference type="Proteomes" id="UP000189137">
    <property type="component" value="Unassembled WGS sequence"/>
</dbReference>
<gene>
    <name evidence="1" type="ORF">SAMEA3375112_01960</name>
</gene>
<comment type="caution">
    <text evidence="1">The sequence shown here is derived from an EMBL/GenBank/DDBJ whole genome shotgun (WGS) entry which is preliminary data.</text>
</comment>